<accession>A7MQ00</accession>
<dbReference type="Proteomes" id="UP000000260">
    <property type="component" value="Chromosome"/>
</dbReference>
<sequence>MLFGKQRYQRMEMRHHKEQCQRADGQRNRQFRPHLAGCGKILVYQRNQTTLTGIDVNQPGHGRNAPQRQPDKQAGVSPRVAQRQRQQRAVAEQRAHPRKRRALWLQPRIARVTRHKTPPASPPAPPRPARR</sequence>
<dbReference type="EMBL" id="CP000783">
    <property type="protein sequence ID" value="ABU79139.1"/>
    <property type="molecule type" value="Genomic_DNA"/>
</dbReference>
<dbReference type="AlphaFoldDB" id="A7MQ00"/>
<name>A7MQ00_CROS8</name>
<dbReference type="HOGENOM" id="CLU_1924081_0_0_6"/>
<feature type="compositionally biased region" description="Low complexity" evidence="1">
    <location>
        <begin position="79"/>
        <end position="92"/>
    </location>
</feature>
<feature type="region of interest" description="Disordered" evidence="1">
    <location>
        <begin position="1"/>
        <end position="31"/>
    </location>
</feature>
<protein>
    <submittedName>
        <fullName evidence="2">Uncharacterized protein</fullName>
    </submittedName>
</protein>
<reference evidence="2 3" key="1">
    <citation type="journal article" date="2010" name="PLoS ONE">
        <title>Genome sequence of Cronobacter sakazakii BAA-894 and comparative genomic hybridization analysis with other Cronobacter species.</title>
        <authorList>
            <person name="Kucerova E."/>
            <person name="Clifton S.W."/>
            <person name="Xia X.Q."/>
            <person name="Long F."/>
            <person name="Porwollik S."/>
            <person name="Fulton L."/>
            <person name="Fronick C."/>
            <person name="Minx P."/>
            <person name="Kyung K."/>
            <person name="Warren W."/>
            <person name="Fulton R."/>
            <person name="Feng D."/>
            <person name="Wollam A."/>
            <person name="Shah N."/>
            <person name="Bhonagiri V."/>
            <person name="Nash W.E."/>
            <person name="Hallsworth-Pepin K."/>
            <person name="Wilson R.K."/>
            <person name="McClelland M."/>
            <person name="Forsythe S.J."/>
        </authorList>
    </citation>
    <scope>NUCLEOTIDE SEQUENCE [LARGE SCALE GENOMIC DNA]</scope>
    <source>
        <strain evidence="2 3">ATCC BAA-894</strain>
    </source>
</reference>
<feature type="compositionally biased region" description="Basic and acidic residues" evidence="1">
    <location>
        <begin position="18"/>
        <end position="27"/>
    </location>
</feature>
<feature type="region of interest" description="Disordered" evidence="1">
    <location>
        <begin position="52"/>
        <end position="131"/>
    </location>
</feature>
<gene>
    <name evidence="2" type="ordered locus">ESA_03953</name>
</gene>
<organism evidence="2 3">
    <name type="scientific">Cronobacter sakazakii (strain ATCC BAA-894)</name>
    <name type="common">Enterobacter sakazakii</name>
    <dbReference type="NCBI Taxonomy" id="290339"/>
    <lineage>
        <taxon>Bacteria</taxon>
        <taxon>Pseudomonadati</taxon>
        <taxon>Pseudomonadota</taxon>
        <taxon>Gammaproteobacteria</taxon>
        <taxon>Enterobacterales</taxon>
        <taxon>Enterobacteriaceae</taxon>
        <taxon>Cronobacter</taxon>
    </lineage>
</organism>
<keyword evidence="3" id="KW-1185">Reference proteome</keyword>
<feature type="compositionally biased region" description="Pro residues" evidence="1">
    <location>
        <begin position="119"/>
        <end position="131"/>
    </location>
</feature>
<proteinExistence type="predicted"/>
<dbReference type="KEGG" id="esa:ESA_03953"/>
<evidence type="ECO:0000313" key="2">
    <source>
        <dbReference type="EMBL" id="ABU79139.1"/>
    </source>
</evidence>
<evidence type="ECO:0000313" key="3">
    <source>
        <dbReference type="Proteomes" id="UP000000260"/>
    </source>
</evidence>
<evidence type="ECO:0000256" key="1">
    <source>
        <dbReference type="SAM" id="MobiDB-lite"/>
    </source>
</evidence>